<evidence type="ECO:0000256" key="1">
    <source>
        <dbReference type="SAM" id="MobiDB-lite"/>
    </source>
</evidence>
<evidence type="ECO:0000256" key="2">
    <source>
        <dbReference type="SAM" id="SignalP"/>
    </source>
</evidence>
<name>A0A8T0PTP2_PANVG</name>
<reference evidence="3" key="1">
    <citation type="submission" date="2020-05" db="EMBL/GenBank/DDBJ databases">
        <title>WGS assembly of Panicum virgatum.</title>
        <authorList>
            <person name="Lovell J.T."/>
            <person name="Jenkins J."/>
            <person name="Shu S."/>
            <person name="Juenger T.E."/>
            <person name="Schmutz J."/>
        </authorList>
    </citation>
    <scope>NUCLEOTIDE SEQUENCE</scope>
    <source>
        <strain evidence="3">AP13</strain>
    </source>
</reference>
<keyword evidence="2" id="KW-0732">Signal</keyword>
<keyword evidence="4" id="KW-1185">Reference proteome</keyword>
<protein>
    <recommendedName>
        <fullName evidence="5">Secreted protein</fullName>
    </recommendedName>
</protein>
<proteinExistence type="predicted"/>
<comment type="caution">
    <text evidence="3">The sequence shown here is derived from an EMBL/GenBank/DDBJ whole genome shotgun (WGS) entry which is preliminary data.</text>
</comment>
<dbReference type="Proteomes" id="UP000823388">
    <property type="component" value="Chromosome 8K"/>
</dbReference>
<feature type="region of interest" description="Disordered" evidence="1">
    <location>
        <begin position="90"/>
        <end position="114"/>
    </location>
</feature>
<evidence type="ECO:0008006" key="5">
    <source>
        <dbReference type="Google" id="ProtNLM"/>
    </source>
</evidence>
<feature type="chain" id="PRO_5035817205" description="Secreted protein" evidence="2">
    <location>
        <begin position="26"/>
        <end position="114"/>
    </location>
</feature>
<feature type="signal peptide" evidence="2">
    <location>
        <begin position="1"/>
        <end position="25"/>
    </location>
</feature>
<dbReference type="EMBL" id="CM029051">
    <property type="protein sequence ID" value="KAG2563712.1"/>
    <property type="molecule type" value="Genomic_DNA"/>
</dbReference>
<dbReference type="AlphaFoldDB" id="A0A8T0PTP2"/>
<sequence>MWARSFFRAAMFLLVQLAGIYLAHASKGFCTAPQPSSNSKDAPRHNRPHTALPTMSARSFFRAAMFLLVQLAGIYLEHAAGFPSGCTGNPNQRPVSCPPGSPNQPCQRPPCLRS</sequence>
<accession>A0A8T0PTP2</accession>
<feature type="region of interest" description="Disordered" evidence="1">
    <location>
        <begin position="31"/>
        <end position="51"/>
    </location>
</feature>
<organism evidence="3 4">
    <name type="scientific">Panicum virgatum</name>
    <name type="common">Blackwell switchgrass</name>
    <dbReference type="NCBI Taxonomy" id="38727"/>
    <lineage>
        <taxon>Eukaryota</taxon>
        <taxon>Viridiplantae</taxon>
        <taxon>Streptophyta</taxon>
        <taxon>Embryophyta</taxon>
        <taxon>Tracheophyta</taxon>
        <taxon>Spermatophyta</taxon>
        <taxon>Magnoliopsida</taxon>
        <taxon>Liliopsida</taxon>
        <taxon>Poales</taxon>
        <taxon>Poaceae</taxon>
        <taxon>PACMAD clade</taxon>
        <taxon>Panicoideae</taxon>
        <taxon>Panicodae</taxon>
        <taxon>Paniceae</taxon>
        <taxon>Panicinae</taxon>
        <taxon>Panicum</taxon>
        <taxon>Panicum sect. Hiantes</taxon>
    </lineage>
</organism>
<evidence type="ECO:0000313" key="3">
    <source>
        <dbReference type="EMBL" id="KAG2563712.1"/>
    </source>
</evidence>
<gene>
    <name evidence="3" type="ORF">PVAP13_8KG317606</name>
</gene>
<evidence type="ECO:0000313" key="4">
    <source>
        <dbReference type="Proteomes" id="UP000823388"/>
    </source>
</evidence>